<gene>
    <name evidence="1" type="ORF">NPIL_280711</name>
</gene>
<evidence type="ECO:0000313" key="2">
    <source>
        <dbReference type="Proteomes" id="UP000887013"/>
    </source>
</evidence>
<comment type="caution">
    <text evidence="1">The sequence shown here is derived from an EMBL/GenBank/DDBJ whole genome shotgun (WGS) entry which is preliminary data.</text>
</comment>
<keyword evidence="2" id="KW-1185">Reference proteome</keyword>
<proteinExistence type="predicted"/>
<evidence type="ECO:0000313" key="1">
    <source>
        <dbReference type="EMBL" id="GFS46835.1"/>
    </source>
</evidence>
<name>A0A8X6KG71_NEPPI</name>
<accession>A0A8X6KG71</accession>
<organism evidence="1 2">
    <name type="scientific">Nephila pilipes</name>
    <name type="common">Giant wood spider</name>
    <name type="synonym">Nephila maculata</name>
    <dbReference type="NCBI Taxonomy" id="299642"/>
    <lineage>
        <taxon>Eukaryota</taxon>
        <taxon>Metazoa</taxon>
        <taxon>Ecdysozoa</taxon>
        <taxon>Arthropoda</taxon>
        <taxon>Chelicerata</taxon>
        <taxon>Arachnida</taxon>
        <taxon>Araneae</taxon>
        <taxon>Araneomorphae</taxon>
        <taxon>Entelegynae</taxon>
        <taxon>Araneoidea</taxon>
        <taxon>Nephilidae</taxon>
        <taxon>Nephila</taxon>
    </lineage>
</organism>
<sequence>MKSAISILGNEIKKESIPMGTAKGHIRVTKQLDRQLAEAITDRYLIFASILSPLVGFCALLPLPRGKESNKNDFYPPSLQRPISGTANQVVMASFQAPTPSLTRRNDNLMKVIRRLSAWERACAESHPDHWDAAPALREIP</sequence>
<dbReference type="Proteomes" id="UP000887013">
    <property type="component" value="Unassembled WGS sequence"/>
</dbReference>
<dbReference type="AlphaFoldDB" id="A0A8X6KG71"/>
<reference evidence="1" key="1">
    <citation type="submission" date="2020-08" db="EMBL/GenBank/DDBJ databases">
        <title>Multicomponent nature underlies the extraordinary mechanical properties of spider dragline silk.</title>
        <authorList>
            <person name="Kono N."/>
            <person name="Nakamura H."/>
            <person name="Mori M."/>
            <person name="Yoshida Y."/>
            <person name="Ohtoshi R."/>
            <person name="Malay A.D."/>
            <person name="Moran D.A.P."/>
            <person name="Tomita M."/>
            <person name="Numata K."/>
            <person name="Arakawa K."/>
        </authorList>
    </citation>
    <scope>NUCLEOTIDE SEQUENCE</scope>
</reference>
<protein>
    <submittedName>
        <fullName evidence="1">Uncharacterized protein</fullName>
    </submittedName>
</protein>
<dbReference type="EMBL" id="BMAW01044884">
    <property type="protein sequence ID" value="GFS46835.1"/>
    <property type="molecule type" value="Genomic_DNA"/>
</dbReference>